<dbReference type="Pfam" id="PF11162">
    <property type="entry name" value="DUF2946"/>
    <property type="match status" value="1"/>
</dbReference>
<keyword evidence="3" id="KW-1185">Reference proteome</keyword>
<evidence type="ECO:0000313" key="3">
    <source>
        <dbReference type="Proteomes" id="UP001500279"/>
    </source>
</evidence>
<evidence type="ECO:0008006" key="4">
    <source>
        <dbReference type="Google" id="ProtNLM"/>
    </source>
</evidence>
<organism evidence="2 3">
    <name type="scientific">Ideonella azotifigens</name>
    <dbReference type="NCBI Taxonomy" id="513160"/>
    <lineage>
        <taxon>Bacteria</taxon>
        <taxon>Pseudomonadati</taxon>
        <taxon>Pseudomonadota</taxon>
        <taxon>Betaproteobacteria</taxon>
        <taxon>Burkholderiales</taxon>
        <taxon>Sphaerotilaceae</taxon>
        <taxon>Ideonella</taxon>
    </lineage>
</organism>
<feature type="transmembrane region" description="Helical" evidence="1">
    <location>
        <begin position="91"/>
        <end position="110"/>
    </location>
</feature>
<gene>
    <name evidence="2" type="ORF">GCM10009107_58410</name>
</gene>
<evidence type="ECO:0000313" key="2">
    <source>
        <dbReference type="EMBL" id="GAA0768513.1"/>
    </source>
</evidence>
<dbReference type="Proteomes" id="UP001500279">
    <property type="component" value="Unassembled WGS sequence"/>
</dbReference>
<reference evidence="2 3" key="1">
    <citation type="journal article" date="2019" name="Int. J. Syst. Evol. Microbiol.">
        <title>The Global Catalogue of Microorganisms (GCM) 10K type strain sequencing project: providing services to taxonomists for standard genome sequencing and annotation.</title>
        <authorList>
            <consortium name="The Broad Institute Genomics Platform"/>
            <consortium name="The Broad Institute Genome Sequencing Center for Infectious Disease"/>
            <person name="Wu L."/>
            <person name="Ma J."/>
        </authorList>
    </citation>
    <scope>NUCLEOTIDE SEQUENCE [LARGE SCALE GENOMIC DNA]</scope>
    <source>
        <strain evidence="2 3">JCM 15503</strain>
    </source>
</reference>
<keyword evidence="1" id="KW-0472">Membrane</keyword>
<name>A0ABN1KJB1_9BURK</name>
<dbReference type="RefSeq" id="WP_231010186.1">
    <property type="nucleotide sequence ID" value="NZ_BAAAEW010000047.1"/>
</dbReference>
<sequence>MACCLRSHRLHLATWCWWLAALCLLKLAVPLIAIAAAHHRGVELVEVCSVYGMRTIALTPSGADGTAALEHGNLSAGPAQHTSNTAHDHCALGGMLGGAMLLLAVLGWLLPGRARPDPAPPVPRPTRRPDPLLRWLGARLHAPPLPA</sequence>
<accession>A0ABN1KJB1</accession>
<comment type="caution">
    <text evidence="2">The sequence shown here is derived from an EMBL/GenBank/DDBJ whole genome shotgun (WGS) entry which is preliminary data.</text>
</comment>
<keyword evidence="1" id="KW-1133">Transmembrane helix</keyword>
<feature type="transmembrane region" description="Helical" evidence="1">
    <location>
        <begin position="12"/>
        <end position="37"/>
    </location>
</feature>
<dbReference type="EMBL" id="BAAAEW010000047">
    <property type="protein sequence ID" value="GAA0768513.1"/>
    <property type="molecule type" value="Genomic_DNA"/>
</dbReference>
<dbReference type="InterPro" id="IPR021333">
    <property type="entry name" value="DUF2946"/>
</dbReference>
<protein>
    <recommendedName>
        <fullName evidence="4">DUF2946 domain-containing protein</fullName>
    </recommendedName>
</protein>
<proteinExistence type="predicted"/>
<keyword evidence="1" id="KW-0812">Transmembrane</keyword>
<evidence type="ECO:0000256" key="1">
    <source>
        <dbReference type="SAM" id="Phobius"/>
    </source>
</evidence>